<keyword evidence="2" id="KW-1185">Reference proteome</keyword>
<name>A0A0P0W8U2_ORYSJ</name>
<dbReference type="Proteomes" id="UP000059680">
    <property type="component" value="Chromosome 4"/>
</dbReference>
<reference evidence="1 2" key="2">
    <citation type="journal article" date="2013" name="Plant Cell Physiol.">
        <title>Rice Annotation Project Database (RAP-DB): an integrative and interactive database for rice genomics.</title>
        <authorList>
            <person name="Sakai H."/>
            <person name="Lee S.S."/>
            <person name="Tanaka T."/>
            <person name="Numa H."/>
            <person name="Kim J."/>
            <person name="Kawahara Y."/>
            <person name="Wakimoto H."/>
            <person name="Yang C.C."/>
            <person name="Iwamoto M."/>
            <person name="Abe T."/>
            <person name="Yamada Y."/>
            <person name="Muto A."/>
            <person name="Inokuchi H."/>
            <person name="Ikemura T."/>
            <person name="Matsumoto T."/>
            <person name="Sasaki T."/>
            <person name="Itoh T."/>
        </authorList>
    </citation>
    <scope>NUCLEOTIDE SEQUENCE [LARGE SCALE GENOMIC DNA]</scope>
    <source>
        <strain evidence="2">cv. Nipponbare</strain>
    </source>
</reference>
<reference evidence="2" key="1">
    <citation type="journal article" date="2005" name="Nature">
        <title>The map-based sequence of the rice genome.</title>
        <authorList>
            <consortium name="International rice genome sequencing project (IRGSP)"/>
            <person name="Matsumoto T."/>
            <person name="Wu J."/>
            <person name="Kanamori H."/>
            <person name="Katayose Y."/>
            <person name="Fujisawa M."/>
            <person name="Namiki N."/>
            <person name="Mizuno H."/>
            <person name="Yamamoto K."/>
            <person name="Antonio B.A."/>
            <person name="Baba T."/>
            <person name="Sakata K."/>
            <person name="Nagamura Y."/>
            <person name="Aoki H."/>
            <person name="Arikawa K."/>
            <person name="Arita K."/>
            <person name="Bito T."/>
            <person name="Chiden Y."/>
            <person name="Fujitsuka N."/>
            <person name="Fukunaka R."/>
            <person name="Hamada M."/>
            <person name="Harada C."/>
            <person name="Hayashi A."/>
            <person name="Hijishita S."/>
            <person name="Honda M."/>
            <person name="Hosokawa S."/>
            <person name="Ichikawa Y."/>
            <person name="Idonuma A."/>
            <person name="Iijima M."/>
            <person name="Ikeda M."/>
            <person name="Ikeno M."/>
            <person name="Ito K."/>
            <person name="Ito S."/>
            <person name="Ito T."/>
            <person name="Ito Y."/>
            <person name="Ito Y."/>
            <person name="Iwabuchi A."/>
            <person name="Kamiya K."/>
            <person name="Karasawa W."/>
            <person name="Kurita K."/>
            <person name="Katagiri S."/>
            <person name="Kikuta A."/>
            <person name="Kobayashi H."/>
            <person name="Kobayashi N."/>
            <person name="Machita K."/>
            <person name="Maehara T."/>
            <person name="Masukawa M."/>
            <person name="Mizubayashi T."/>
            <person name="Mukai Y."/>
            <person name="Nagasaki H."/>
            <person name="Nagata Y."/>
            <person name="Naito S."/>
            <person name="Nakashima M."/>
            <person name="Nakama Y."/>
            <person name="Nakamichi Y."/>
            <person name="Nakamura M."/>
            <person name="Meguro A."/>
            <person name="Negishi M."/>
            <person name="Ohta I."/>
            <person name="Ohta T."/>
            <person name="Okamoto M."/>
            <person name="Ono N."/>
            <person name="Saji S."/>
            <person name="Sakaguchi M."/>
            <person name="Sakai K."/>
            <person name="Shibata M."/>
            <person name="Shimokawa T."/>
            <person name="Song J."/>
            <person name="Takazaki Y."/>
            <person name="Terasawa K."/>
            <person name="Tsugane M."/>
            <person name="Tsuji K."/>
            <person name="Ueda S."/>
            <person name="Waki K."/>
            <person name="Yamagata H."/>
            <person name="Yamamoto M."/>
            <person name="Yamamoto S."/>
            <person name="Yamane H."/>
            <person name="Yoshiki S."/>
            <person name="Yoshihara R."/>
            <person name="Yukawa K."/>
            <person name="Zhong H."/>
            <person name="Yano M."/>
            <person name="Yuan Q."/>
            <person name="Ouyang S."/>
            <person name="Liu J."/>
            <person name="Jones K.M."/>
            <person name="Gansberger K."/>
            <person name="Moffat K."/>
            <person name="Hill J."/>
            <person name="Bera J."/>
            <person name="Fadrosh D."/>
            <person name="Jin S."/>
            <person name="Johri S."/>
            <person name="Kim M."/>
            <person name="Overton L."/>
            <person name="Reardon M."/>
            <person name="Tsitrin T."/>
            <person name="Vuong H."/>
            <person name="Weaver B."/>
            <person name="Ciecko A."/>
            <person name="Tallon L."/>
            <person name="Jackson J."/>
            <person name="Pai G."/>
            <person name="Aken S.V."/>
            <person name="Utterback T."/>
            <person name="Reidmuller S."/>
            <person name="Feldblyum T."/>
            <person name="Hsiao J."/>
            <person name="Zismann V."/>
            <person name="Iobst S."/>
            <person name="de Vazeille A.R."/>
            <person name="Buell C.R."/>
            <person name="Ying K."/>
            <person name="Li Y."/>
            <person name="Lu T."/>
            <person name="Huang Y."/>
            <person name="Zhao Q."/>
            <person name="Feng Q."/>
            <person name="Zhang L."/>
            <person name="Zhu J."/>
            <person name="Weng Q."/>
            <person name="Mu J."/>
            <person name="Lu Y."/>
            <person name="Fan D."/>
            <person name="Liu Y."/>
            <person name="Guan J."/>
            <person name="Zhang Y."/>
            <person name="Yu S."/>
            <person name="Liu X."/>
            <person name="Zhang Y."/>
            <person name="Hong G."/>
            <person name="Han B."/>
            <person name="Choisne N."/>
            <person name="Demange N."/>
            <person name="Orjeda G."/>
            <person name="Samain S."/>
            <person name="Cattolico L."/>
            <person name="Pelletier E."/>
            <person name="Couloux A."/>
            <person name="Segurens B."/>
            <person name="Wincker P."/>
            <person name="D'Hont A."/>
            <person name="Scarpelli C."/>
            <person name="Weissenbach J."/>
            <person name="Salanoubat M."/>
            <person name="Quetier F."/>
            <person name="Yu Y."/>
            <person name="Kim H.R."/>
            <person name="Rambo T."/>
            <person name="Currie J."/>
            <person name="Collura K."/>
            <person name="Luo M."/>
            <person name="Yang T."/>
            <person name="Ammiraju J.S.S."/>
            <person name="Engler F."/>
            <person name="Soderlund C."/>
            <person name="Wing R.A."/>
            <person name="Palmer L.E."/>
            <person name="de la Bastide M."/>
            <person name="Spiegel L."/>
            <person name="Nascimento L."/>
            <person name="Zutavern T."/>
            <person name="O'Shaughnessy A."/>
            <person name="Dike S."/>
            <person name="Dedhia N."/>
            <person name="Preston R."/>
            <person name="Balija V."/>
            <person name="McCombie W.R."/>
            <person name="Chow T."/>
            <person name="Chen H."/>
            <person name="Chung M."/>
            <person name="Chen C."/>
            <person name="Shaw J."/>
            <person name="Wu H."/>
            <person name="Hsiao K."/>
            <person name="Chao Y."/>
            <person name="Chu M."/>
            <person name="Cheng C."/>
            <person name="Hour A."/>
            <person name="Lee P."/>
            <person name="Lin S."/>
            <person name="Lin Y."/>
            <person name="Liou J."/>
            <person name="Liu S."/>
            <person name="Hsing Y."/>
            <person name="Raghuvanshi S."/>
            <person name="Mohanty A."/>
            <person name="Bharti A.K."/>
            <person name="Gaur A."/>
            <person name="Gupta V."/>
            <person name="Kumar D."/>
            <person name="Ravi V."/>
            <person name="Vij S."/>
            <person name="Kapur A."/>
            <person name="Khurana P."/>
            <person name="Khurana P."/>
            <person name="Khurana J.P."/>
            <person name="Tyagi A.K."/>
            <person name="Gaikwad K."/>
            <person name="Singh A."/>
            <person name="Dalal V."/>
            <person name="Srivastava S."/>
            <person name="Dixit A."/>
            <person name="Pal A.K."/>
            <person name="Ghazi I.A."/>
            <person name="Yadav M."/>
            <person name="Pandit A."/>
            <person name="Bhargava A."/>
            <person name="Sureshbabu K."/>
            <person name="Batra K."/>
            <person name="Sharma T.R."/>
            <person name="Mohapatra T."/>
            <person name="Singh N.K."/>
            <person name="Messing J."/>
            <person name="Nelson A.B."/>
            <person name="Fuks G."/>
            <person name="Kavchok S."/>
            <person name="Keizer G."/>
            <person name="Linton E."/>
            <person name="Llaca V."/>
            <person name="Song R."/>
            <person name="Tanyolac B."/>
            <person name="Young S."/>
            <person name="Ho-Il K."/>
            <person name="Hahn J.H."/>
            <person name="Sangsakoo G."/>
            <person name="Vanavichit A."/>
            <person name="de Mattos Luiz.A.T."/>
            <person name="Zimmer P.D."/>
            <person name="Malone G."/>
            <person name="Dellagostin O."/>
            <person name="de Oliveira A.C."/>
            <person name="Bevan M."/>
            <person name="Bancroft I."/>
            <person name="Minx P."/>
            <person name="Cordum H."/>
            <person name="Wilson R."/>
            <person name="Cheng Z."/>
            <person name="Jin W."/>
            <person name="Jiang J."/>
            <person name="Leong S.A."/>
            <person name="Iwama H."/>
            <person name="Gojobori T."/>
            <person name="Itoh T."/>
            <person name="Niimura Y."/>
            <person name="Fujii Y."/>
            <person name="Habara T."/>
            <person name="Sakai H."/>
            <person name="Sato Y."/>
            <person name="Wilson G."/>
            <person name="Kumar K."/>
            <person name="McCouch S."/>
            <person name="Juretic N."/>
            <person name="Hoen D."/>
            <person name="Wright S."/>
            <person name="Bruskiewich R."/>
            <person name="Bureau T."/>
            <person name="Miyao A."/>
            <person name="Hirochika H."/>
            <person name="Nishikawa T."/>
            <person name="Kadowaki K."/>
            <person name="Sugiura M."/>
            <person name="Burr B."/>
            <person name="Sasaki T."/>
        </authorList>
    </citation>
    <scope>NUCLEOTIDE SEQUENCE [LARGE SCALE GENOMIC DNA]</scope>
    <source>
        <strain evidence="2">cv. Nipponbare</strain>
    </source>
</reference>
<dbReference type="AlphaFoldDB" id="A0A0P0W8U2"/>
<organism evidence="1 2">
    <name type="scientific">Oryza sativa subsp. japonica</name>
    <name type="common">Rice</name>
    <dbReference type="NCBI Taxonomy" id="39947"/>
    <lineage>
        <taxon>Eukaryota</taxon>
        <taxon>Viridiplantae</taxon>
        <taxon>Streptophyta</taxon>
        <taxon>Embryophyta</taxon>
        <taxon>Tracheophyta</taxon>
        <taxon>Spermatophyta</taxon>
        <taxon>Magnoliopsida</taxon>
        <taxon>Liliopsida</taxon>
        <taxon>Poales</taxon>
        <taxon>Poaceae</taxon>
        <taxon>BOP clade</taxon>
        <taxon>Oryzoideae</taxon>
        <taxon>Oryzeae</taxon>
        <taxon>Oryzinae</taxon>
        <taxon>Oryza</taxon>
        <taxon>Oryza sativa</taxon>
    </lineage>
</organism>
<accession>A0A0P0W8U2</accession>
<dbReference type="EMBL" id="AP014960">
    <property type="protein sequence ID" value="BAS88429.1"/>
    <property type="molecule type" value="Genomic_DNA"/>
</dbReference>
<gene>
    <name evidence="1" type="ordered locus">Os04g0293350</name>
    <name evidence="1" type="ORF">OSNPB_040293350</name>
</gene>
<protein>
    <submittedName>
        <fullName evidence="1">Os04g0293350 protein</fullName>
    </submittedName>
</protein>
<proteinExistence type="predicted"/>
<evidence type="ECO:0000313" key="2">
    <source>
        <dbReference type="Proteomes" id="UP000059680"/>
    </source>
</evidence>
<reference evidence="1 2" key="3">
    <citation type="journal article" date="2013" name="Rice">
        <title>Improvement of the Oryza sativa Nipponbare reference genome using next generation sequence and optical map data.</title>
        <authorList>
            <person name="Kawahara Y."/>
            <person name="de la Bastide M."/>
            <person name="Hamilton J.P."/>
            <person name="Kanamori H."/>
            <person name="McCombie W.R."/>
            <person name="Ouyang S."/>
            <person name="Schwartz D.C."/>
            <person name="Tanaka T."/>
            <person name="Wu J."/>
            <person name="Zhou S."/>
            <person name="Childs K.L."/>
            <person name="Davidson R.M."/>
            <person name="Lin H."/>
            <person name="Quesada-Ocampo L."/>
            <person name="Vaillancourt B."/>
            <person name="Sakai H."/>
            <person name="Lee S.S."/>
            <person name="Kim J."/>
            <person name="Numa H."/>
            <person name="Itoh T."/>
            <person name="Buell C.R."/>
            <person name="Matsumoto T."/>
        </authorList>
    </citation>
    <scope>NUCLEOTIDE SEQUENCE [LARGE SCALE GENOMIC DNA]</scope>
    <source>
        <strain evidence="2">cv. Nipponbare</strain>
    </source>
</reference>
<dbReference type="PaxDb" id="39947-A0A0P0W8U2"/>
<sequence>MRLPSSHWLGLLIGTLFRALYGLTALLAVPTISELGTHTMRVIRPSSCHYRVRLCIEGIPMHGHTEGVTAKLVEPKCSINFIETEADARRSLAGRLQCR</sequence>
<dbReference type="InParanoid" id="A0A0P0W8U2"/>
<evidence type="ECO:0000313" key="1">
    <source>
        <dbReference type="EMBL" id="BAS88429.1"/>
    </source>
</evidence>